<accession>A0AAD5Q9Y5</accession>
<dbReference type="Proteomes" id="UP001209570">
    <property type="component" value="Unassembled WGS sequence"/>
</dbReference>
<feature type="region of interest" description="Disordered" evidence="13">
    <location>
        <begin position="732"/>
        <end position="770"/>
    </location>
</feature>
<dbReference type="EMBL" id="JAKCXM010000181">
    <property type="protein sequence ID" value="KAJ0399493.1"/>
    <property type="molecule type" value="Genomic_DNA"/>
</dbReference>
<dbReference type="PANTHER" id="PTHR22884">
    <property type="entry name" value="SET DOMAIN PROTEINS"/>
    <property type="match status" value="1"/>
</dbReference>
<dbReference type="InterPro" id="IPR001965">
    <property type="entry name" value="Znf_PHD"/>
</dbReference>
<feature type="compositionally biased region" description="Pro residues" evidence="13">
    <location>
        <begin position="179"/>
        <end position="190"/>
    </location>
</feature>
<dbReference type="SUPFAM" id="SSF82199">
    <property type="entry name" value="SET domain"/>
    <property type="match status" value="1"/>
</dbReference>
<dbReference type="GO" id="GO:0008270">
    <property type="term" value="F:zinc ion binding"/>
    <property type="evidence" value="ECO:0007669"/>
    <property type="project" value="UniProtKB-KW"/>
</dbReference>
<evidence type="ECO:0008006" key="20">
    <source>
        <dbReference type="Google" id="ProtNLM"/>
    </source>
</evidence>
<keyword evidence="11" id="KW-0539">Nucleus</keyword>
<evidence type="ECO:0000256" key="3">
    <source>
        <dbReference type="ARBA" id="ARBA00022454"/>
    </source>
</evidence>
<proteinExistence type="predicted"/>
<evidence type="ECO:0000259" key="14">
    <source>
        <dbReference type="PROSITE" id="PS50016"/>
    </source>
</evidence>
<feature type="region of interest" description="Disordered" evidence="13">
    <location>
        <begin position="167"/>
        <end position="213"/>
    </location>
</feature>
<evidence type="ECO:0000256" key="2">
    <source>
        <dbReference type="ARBA" id="ARBA00004286"/>
    </source>
</evidence>
<feature type="compositionally biased region" description="Acidic residues" evidence="13">
    <location>
        <begin position="761"/>
        <end position="770"/>
    </location>
</feature>
<keyword evidence="4" id="KW-0489">Methyltransferase</keyword>
<dbReference type="InterPro" id="IPR019786">
    <property type="entry name" value="Zinc_finger_PHD-type_CS"/>
</dbReference>
<keyword evidence="6" id="KW-0949">S-adenosyl-L-methionine</keyword>
<comment type="caution">
    <text evidence="18">The sequence shown here is derived from an EMBL/GenBank/DDBJ whole genome shotgun (WGS) entry which is preliminary data.</text>
</comment>
<keyword evidence="8 12" id="KW-0863">Zinc-finger</keyword>
<keyword evidence="9" id="KW-0862">Zinc</keyword>
<evidence type="ECO:0000256" key="13">
    <source>
        <dbReference type="SAM" id="MobiDB-lite"/>
    </source>
</evidence>
<dbReference type="Pfam" id="PF00628">
    <property type="entry name" value="PHD"/>
    <property type="match status" value="1"/>
</dbReference>
<evidence type="ECO:0000313" key="18">
    <source>
        <dbReference type="EMBL" id="KAJ0399493.1"/>
    </source>
</evidence>
<evidence type="ECO:0000256" key="11">
    <source>
        <dbReference type="ARBA" id="ARBA00023242"/>
    </source>
</evidence>
<feature type="domain" description="PHD-type" evidence="14">
    <location>
        <begin position="628"/>
        <end position="675"/>
    </location>
</feature>
<evidence type="ECO:0000256" key="4">
    <source>
        <dbReference type="ARBA" id="ARBA00022603"/>
    </source>
</evidence>
<feature type="region of interest" description="Disordered" evidence="13">
    <location>
        <begin position="1"/>
        <end position="42"/>
    </location>
</feature>
<keyword evidence="10" id="KW-0156">Chromatin regulator</keyword>
<dbReference type="InterPro" id="IPR050777">
    <property type="entry name" value="SET2_Histone-Lys_MeTrsfase"/>
</dbReference>
<dbReference type="InterPro" id="IPR046341">
    <property type="entry name" value="SET_dom_sf"/>
</dbReference>
<name>A0AAD5Q9Y5_PYTIN</name>
<feature type="compositionally biased region" description="Basic and acidic residues" evidence="13">
    <location>
        <begin position="695"/>
        <end position="705"/>
    </location>
</feature>
<feature type="region of interest" description="Disordered" evidence="13">
    <location>
        <begin position="695"/>
        <end position="718"/>
    </location>
</feature>
<dbReference type="Pfam" id="PF00856">
    <property type="entry name" value="SET"/>
    <property type="match status" value="1"/>
</dbReference>
<dbReference type="InterPro" id="IPR001214">
    <property type="entry name" value="SET_dom"/>
</dbReference>
<organism evidence="18 19">
    <name type="scientific">Pythium insidiosum</name>
    <name type="common">Pythiosis disease agent</name>
    <dbReference type="NCBI Taxonomy" id="114742"/>
    <lineage>
        <taxon>Eukaryota</taxon>
        <taxon>Sar</taxon>
        <taxon>Stramenopiles</taxon>
        <taxon>Oomycota</taxon>
        <taxon>Peronosporomycetes</taxon>
        <taxon>Pythiales</taxon>
        <taxon>Pythiaceae</taxon>
        <taxon>Pythium</taxon>
    </lineage>
</organism>
<dbReference type="GO" id="GO:0005694">
    <property type="term" value="C:chromosome"/>
    <property type="evidence" value="ECO:0007669"/>
    <property type="project" value="UniProtKB-SubCell"/>
</dbReference>
<evidence type="ECO:0000256" key="9">
    <source>
        <dbReference type="ARBA" id="ARBA00022833"/>
    </source>
</evidence>
<gene>
    <name evidence="18" type="ORF">P43SY_003370</name>
</gene>
<dbReference type="SMART" id="SM00317">
    <property type="entry name" value="SET"/>
    <property type="match status" value="1"/>
</dbReference>
<evidence type="ECO:0000256" key="6">
    <source>
        <dbReference type="ARBA" id="ARBA00022691"/>
    </source>
</evidence>
<dbReference type="PROSITE" id="PS51215">
    <property type="entry name" value="AWS"/>
    <property type="match status" value="1"/>
</dbReference>
<dbReference type="Gene3D" id="2.170.270.10">
    <property type="entry name" value="SET domain"/>
    <property type="match status" value="1"/>
</dbReference>
<feature type="compositionally biased region" description="Basic residues" evidence="13">
    <location>
        <begin position="734"/>
        <end position="743"/>
    </location>
</feature>
<dbReference type="PROSITE" id="PS50016">
    <property type="entry name" value="ZF_PHD_2"/>
    <property type="match status" value="1"/>
</dbReference>
<dbReference type="GO" id="GO:0042054">
    <property type="term" value="F:histone methyltransferase activity"/>
    <property type="evidence" value="ECO:0007669"/>
    <property type="project" value="InterPro"/>
</dbReference>
<evidence type="ECO:0000313" key="19">
    <source>
        <dbReference type="Proteomes" id="UP001209570"/>
    </source>
</evidence>
<dbReference type="InterPro" id="IPR003616">
    <property type="entry name" value="Post-SET_dom"/>
</dbReference>
<evidence type="ECO:0000256" key="1">
    <source>
        <dbReference type="ARBA" id="ARBA00004123"/>
    </source>
</evidence>
<evidence type="ECO:0000256" key="5">
    <source>
        <dbReference type="ARBA" id="ARBA00022679"/>
    </source>
</evidence>
<evidence type="ECO:0000259" key="17">
    <source>
        <dbReference type="PROSITE" id="PS51215"/>
    </source>
</evidence>
<dbReference type="Gene3D" id="3.30.40.10">
    <property type="entry name" value="Zinc/RING finger domain, C3HC4 (zinc finger)"/>
    <property type="match status" value="1"/>
</dbReference>
<dbReference type="InterPro" id="IPR011011">
    <property type="entry name" value="Znf_FYVE_PHD"/>
</dbReference>
<sequence>MVATRHGEIARRLKRHGIRDGAAADADASREQRRSSARAKRPVTVFTALATRRCGRQDDEDAVAEPLLPPSEPLLSDSEIEASLPNLELLEPATRRVLTALRRQALQPTPVQPFTLPFKPEEIKSIENRTLVRHPPPFGRISKSIYLSKTLPTADLPVHKCDCYSNQQAKPTRRGAAPAPAPAPVPAPEPAPRRRGPKPKAKPKTSATGEAAPEEQLYCGEGCHNRMLFISCSPDTCSAPDPSRCSNRAIKRRETKRVRVEYIPGPGFGLFADETIEAGEFIIEYVGEVIDDAECERRLIKHRDAGETHFYMLEIEKDVVIDARYRSNDARFINHSCDPNSVTQKWNVDGLRRIGIFARRRILAHEEITIDYNFSHFGDPIDCKCGSVACTGQIGAKRAHGVQQALLRVATTAPAARKNLELWDDSQPPAELKRPVLLSSLALLKSAKLEMEWLQLYGFKSRRLFVGHRRAQLAGDVAATASTTASTLSPASSQSSSPLPASAAATPSAARALDNWYVRCLRGDHLAPTRELQSYICGGKADWSAELRDLRRRREPAAPARRASRRRSLLDARARFFADLLAFANGTSKWNRRVATAARIDPDRIYRFIDIMKSGQQFLNQDANDLNEDACHRCGLAGELICCDGCPAAFHLNCTNLALVPPDGEPWFCAECKRKARQRAQLASASVSLVDDCVASKHGDPEPTKRRQARGAHAAPVMPSLKRIFHATTTKELVKRRHRKRQRTTTDRSYRLLEQMPLPTWDDDDDDDDE</sequence>
<feature type="domain" description="Post-SET" evidence="16">
    <location>
        <begin position="379"/>
        <end position="395"/>
    </location>
</feature>
<dbReference type="PROSITE" id="PS01359">
    <property type="entry name" value="ZF_PHD_1"/>
    <property type="match status" value="1"/>
</dbReference>
<evidence type="ECO:0000256" key="10">
    <source>
        <dbReference type="ARBA" id="ARBA00022853"/>
    </source>
</evidence>
<evidence type="ECO:0000256" key="7">
    <source>
        <dbReference type="ARBA" id="ARBA00022723"/>
    </source>
</evidence>
<evidence type="ECO:0000259" key="15">
    <source>
        <dbReference type="PROSITE" id="PS50280"/>
    </source>
</evidence>
<dbReference type="AlphaFoldDB" id="A0AAD5Q9Y5"/>
<feature type="compositionally biased region" description="Basic and acidic residues" evidence="13">
    <location>
        <begin position="1"/>
        <end position="11"/>
    </location>
</feature>
<dbReference type="GO" id="GO:0032259">
    <property type="term" value="P:methylation"/>
    <property type="evidence" value="ECO:0007669"/>
    <property type="project" value="UniProtKB-KW"/>
</dbReference>
<dbReference type="InterPro" id="IPR019787">
    <property type="entry name" value="Znf_PHD-finger"/>
</dbReference>
<evidence type="ECO:0000256" key="12">
    <source>
        <dbReference type="PROSITE-ProRule" id="PRU00146"/>
    </source>
</evidence>
<feature type="domain" description="SET" evidence="15">
    <location>
        <begin position="256"/>
        <end position="373"/>
    </location>
</feature>
<dbReference type="SUPFAM" id="SSF57903">
    <property type="entry name" value="FYVE/PHD zinc finger"/>
    <property type="match status" value="1"/>
</dbReference>
<reference evidence="18" key="1">
    <citation type="submission" date="2021-12" db="EMBL/GenBank/DDBJ databases">
        <title>Prjna785345.</title>
        <authorList>
            <person name="Rujirawat T."/>
            <person name="Krajaejun T."/>
        </authorList>
    </citation>
    <scope>NUCLEOTIDE SEQUENCE</scope>
    <source>
        <strain evidence="18">Pi057C3</strain>
    </source>
</reference>
<dbReference type="Pfam" id="PF17907">
    <property type="entry name" value="AWS"/>
    <property type="match status" value="1"/>
</dbReference>
<comment type="subcellular location">
    <subcellularLocation>
        <location evidence="2">Chromosome</location>
    </subcellularLocation>
    <subcellularLocation>
        <location evidence="1">Nucleus</location>
    </subcellularLocation>
</comment>
<protein>
    <recommendedName>
        <fullName evidence="20">Histone-lysine N-methyltransferase</fullName>
    </recommendedName>
</protein>
<evidence type="ECO:0000256" key="8">
    <source>
        <dbReference type="ARBA" id="ARBA00022771"/>
    </source>
</evidence>
<dbReference type="InterPro" id="IPR006560">
    <property type="entry name" value="AWS_dom"/>
</dbReference>
<feature type="domain" description="AWS" evidence="17">
    <location>
        <begin position="204"/>
        <end position="254"/>
    </location>
</feature>
<keyword evidence="7" id="KW-0479">Metal-binding</keyword>
<keyword evidence="5" id="KW-0808">Transferase</keyword>
<evidence type="ECO:0000259" key="16">
    <source>
        <dbReference type="PROSITE" id="PS50868"/>
    </source>
</evidence>
<dbReference type="GO" id="GO:0005634">
    <property type="term" value="C:nucleus"/>
    <property type="evidence" value="ECO:0007669"/>
    <property type="project" value="UniProtKB-SubCell"/>
</dbReference>
<dbReference type="SMART" id="SM00570">
    <property type="entry name" value="AWS"/>
    <property type="match status" value="1"/>
</dbReference>
<dbReference type="InterPro" id="IPR013083">
    <property type="entry name" value="Znf_RING/FYVE/PHD"/>
</dbReference>
<feature type="compositionally biased region" description="Basic residues" evidence="13">
    <location>
        <begin position="193"/>
        <end position="203"/>
    </location>
</feature>
<dbReference type="PROSITE" id="PS50280">
    <property type="entry name" value="SET"/>
    <property type="match status" value="1"/>
</dbReference>
<dbReference type="SMART" id="SM00249">
    <property type="entry name" value="PHD"/>
    <property type="match status" value="1"/>
</dbReference>
<dbReference type="PROSITE" id="PS50868">
    <property type="entry name" value="POST_SET"/>
    <property type="match status" value="1"/>
</dbReference>
<keyword evidence="19" id="KW-1185">Reference proteome</keyword>
<keyword evidence="3" id="KW-0158">Chromosome</keyword>